<feature type="active site" evidence="4">
    <location>
        <position position="46"/>
    </location>
</feature>
<dbReference type="RefSeq" id="WP_281465510.1">
    <property type="nucleotide sequence ID" value="NZ_CP124535.1"/>
</dbReference>
<dbReference type="PANTHER" id="PTHR42872:SF6">
    <property type="entry name" value="PROTEIN-GLUTAMATE METHYLESTERASE_PROTEIN-GLUTAMINE GLUTAMINASE"/>
    <property type="match status" value="1"/>
</dbReference>
<sequence>MKDANALPPARNPIVAIGASTGGTEALHILLSALPPEAPPILIVQHLPEGFTASFARRLDVACRITVREARMGDIPQTGLALIAPANRHLVLRKSPNGGTIALDDAPHVSRHRPSCDVLFRSVALAAGRNAIGVILTGMGDDGARGLRDMRAAGARTLGQDEASCAIFGMPKQALNHGAVEELLPLHRIAPAILRLAGITPHHGPP</sequence>
<evidence type="ECO:0000256" key="4">
    <source>
        <dbReference type="PROSITE-ProRule" id="PRU00050"/>
    </source>
</evidence>
<dbReference type="InterPro" id="IPR000673">
    <property type="entry name" value="Sig_transdc_resp-reg_Me-estase"/>
</dbReference>
<dbReference type="EC" id="3.1.1.61" evidence="2"/>
<comment type="catalytic activity">
    <reaction evidence="3">
        <text>[protein]-L-glutamate 5-O-methyl ester + H2O = L-glutamyl-[protein] + methanol + H(+)</text>
        <dbReference type="Rhea" id="RHEA:23236"/>
        <dbReference type="Rhea" id="RHEA-COMP:10208"/>
        <dbReference type="Rhea" id="RHEA-COMP:10311"/>
        <dbReference type="ChEBI" id="CHEBI:15377"/>
        <dbReference type="ChEBI" id="CHEBI:15378"/>
        <dbReference type="ChEBI" id="CHEBI:17790"/>
        <dbReference type="ChEBI" id="CHEBI:29973"/>
        <dbReference type="ChEBI" id="CHEBI:82795"/>
        <dbReference type="EC" id="3.1.1.61"/>
    </reaction>
</comment>
<dbReference type="SUPFAM" id="SSF52738">
    <property type="entry name" value="Methylesterase CheB, C-terminal domain"/>
    <property type="match status" value="1"/>
</dbReference>
<evidence type="ECO:0000259" key="5">
    <source>
        <dbReference type="PROSITE" id="PS50122"/>
    </source>
</evidence>
<dbReference type="CDD" id="cd16432">
    <property type="entry name" value="CheB_Rec"/>
    <property type="match status" value="1"/>
</dbReference>
<feature type="active site" evidence="4">
    <location>
        <position position="20"/>
    </location>
</feature>
<dbReference type="EMBL" id="CP124535">
    <property type="protein sequence ID" value="WGV15796.1"/>
    <property type="molecule type" value="Genomic_DNA"/>
</dbReference>
<keyword evidence="1 4" id="KW-0378">Hydrolase</keyword>
<keyword evidence="4" id="KW-0145">Chemotaxis</keyword>
<evidence type="ECO:0000256" key="1">
    <source>
        <dbReference type="ARBA" id="ARBA00022801"/>
    </source>
</evidence>
<feature type="active site" evidence="4">
    <location>
        <position position="142"/>
    </location>
</feature>
<dbReference type="InterPro" id="IPR035909">
    <property type="entry name" value="CheB_C"/>
</dbReference>
<evidence type="ECO:0000313" key="7">
    <source>
        <dbReference type="Proteomes" id="UP001230978"/>
    </source>
</evidence>
<dbReference type="Gene3D" id="3.40.50.180">
    <property type="entry name" value="Methylesterase CheB, C-terminal domain"/>
    <property type="match status" value="1"/>
</dbReference>
<dbReference type="Proteomes" id="UP001230978">
    <property type="component" value="Chromosome"/>
</dbReference>
<proteinExistence type="predicted"/>
<reference evidence="6 7" key="1">
    <citation type="submission" date="2023-04" db="EMBL/GenBank/DDBJ databases">
        <title>YMD61, complete Genome.</title>
        <authorList>
            <person name="Zhang J."/>
        </authorList>
    </citation>
    <scope>NUCLEOTIDE SEQUENCE [LARGE SCALE GENOMIC DNA]</scope>
    <source>
        <strain evidence="6 7">YMD61</strain>
    </source>
</reference>
<accession>A0ABY8Q4P5</accession>
<gene>
    <name evidence="6" type="ORF">QF092_16320</name>
</gene>
<name>A0ABY8Q4P5_9RHOB</name>
<keyword evidence="7" id="KW-1185">Reference proteome</keyword>
<organism evidence="6 7">
    <name type="scientific">Fuscovulum ytuae</name>
    <dbReference type="NCBI Taxonomy" id="3042299"/>
    <lineage>
        <taxon>Bacteria</taxon>
        <taxon>Pseudomonadati</taxon>
        <taxon>Pseudomonadota</taxon>
        <taxon>Alphaproteobacteria</taxon>
        <taxon>Rhodobacterales</taxon>
        <taxon>Paracoccaceae</taxon>
        <taxon>Fuscovulum</taxon>
    </lineage>
</organism>
<dbReference type="PROSITE" id="PS50122">
    <property type="entry name" value="CHEB"/>
    <property type="match status" value="1"/>
</dbReference>
<evidence type="ECO:0000313" key="6">
    <source>
        <dbReference type="EMBL" id="WGV15796.1"/>
    </source>
</evidence>
<evidence type="ECO:0000256" key="3">
    <source>
        <dbReference type="ARBA" id="ARBA00048267"/>
    </source>
</evidence>
<dbReference type="Pfam" id="PF01339">
    <property type="entry name" value="CheB_methylest"/>
    <property type="match status" value="1"/>
</dbReference>
<protein>
    <recommendedName>
        <fullName evidence="2">protein-glutamate methylesterase</fullName>
        <ecNumber evidence="2">3.1.1.61</ecNumber>
    </recommendedName>
</protein>
<feature type="domain" description="CheB-type methylesterase" evidence="5">
    <location>
        <begin position="8"/>
        <end position="194"/>
    </location>
</feature>
<dbReference type="PANTHER" id="PTHR42872">
    <property type="entry name" value="PROTEIN-GLUTAMATE METHYLESTERASE/PROTEIN-GLUTAMINE GLUTAMINASE"/>
    <property type="match status" value="1"/>
</dbReference>
<evidence type="ECO:0000256" key="2">
    <source>
        <dbReference type="ARBA" id="ARBA00039140"/>
    </source>
</evidence>